<proteinExistence type="predicted"/>
<name>A0A3P6RIB3_CYLGO</name>
<accession>A0A3P6RIB3</accession>
<feature type="compositionally biased region" description="Basic and acidic residues" evidence="1">
    <location>
        <begin position="1"/>
        <end position="22"/>
    </location>
</feature>
<dbReference type="AlphaFoldDB" id="A0A3P6RIB3"/>
<protein>
    <submittedName>
        <fullName evidence="2">Uncharacterized protein</fullName>
    </submittedName>
</protein>
<evidence type="ECO:0000313" key="3">
    <source>
        <dbReference type="Proteomes" id="UP000271889"/>
    </source>
</evidence>
<dbReference type="EMBL" id="UYRV01006352">
    <property type="protein sequence ID" value="VDK53585.1"/>
    <property type="molecule type" value="Genomic_DNA"/>
</dbReference>
<keyword evidence="3" id="KW-1185">Reference proteome</keyword>
<gene>
    <name evidence="2" type="ORF">CGOC_LOCUS2724</name>
</gene>
<feature type="region of interest" description="Disordered" evidence="1">
    <location>
        <begin position="1"/>
        <end position="28"/>
    </location>
</feature>
<sequence>MFMKESFNRMHAREEDHQHSAAEEVDVKEEFRPADLSDDCVIEELTGFDEEESNDNGRIDADSPTCPFSHACESSSEAMNELRLLCMEQRQFFREMTEMAQEVCSFVRLAKEQLLERPSSSKCSLGTKAMSSAWKSKIAKSLL</sequence>
<evidence type="ECO:0000256" key="1">
    <source>
        <dbReference type="SAM" id="MobiDB-lite"/>
    </source>
</evidence>
<evidence type="ECO:0000313" key="2">
    <source>
        <dbReference type="EMBL" id="VDK53585.1"/>
    </source>
</evidence>
<dbReference type="Proteomes" id="UP000271889">
    <property type="component" value="Unassembled WGS sequence"/>
</dbReference>
<reference evidence="2 3" key="1">
    <citation type="submission" date="2018-11" db="EMBL/GenBank/DDBJ databases">
        <authorList>
            <consortium name="Pathogen Informatics"/>
        </authorList>
    </citation>
    <scope>NUCLEOTIDE SEQUENCE [LARGE SCALE GENOMIC DNA]</scope>
</reference>
<dbReference type="OrthoDB" id="10539143at2759"/>
<organism evidence="2 3">
    <name type="scientific">Cylicostephanus goldi</name>
    <name type="common">Nematode worm</name>
    <dbReference type="NCBI Taxonomy" id="71465"/>
    <lineage>
        <taxon>Eukaryota</taxon>
        <taxon>Metazoa</taxon>
        <taxon>Ecdysozoa</taxon>
        <taxon>Nematoda</taxon>
        <taxon>Chromadorea</taxon>
        <taxon>Rhabditida</taxon>
        <taxon>Rhabditina</taxon>
        <taxon>Rhabditomorpha</taxon>
        <taxon>Strongyloidea</taxon>
        <taxon>Strongylidae</taxon>
        <taxon>Cylicostephanus</taxon>
    </lineage>
</organism>